<evidence type="ECO:0000313" key="3">
    <source>
        <dbReference type="EMBL" id="RCV87944.1"/>
    </source>
</evidence>
<dbReference type="RefSeq" id="WP_114487845.1">
    <property type="nucleotide sequence ID" value="NZ_CBCSHM010000061.1"/>
</dbReference>
<evidence type="ECO:0000256" key="1">
    <source>
        <dbReference type="ARBA" id="ARBA00008635"/>
    </source>
</evidence>
<dbReference type="GO" id="GO:0046872">
    <property type="term" value="F:metal ion binding"/>
    <property type="evidence" value="ECO:0007669"/>
    <property type="project" value="UniProtKB-KW"/>
</dbReference>
<dbReference type="Pfam" id="PF05163">
    <property type="entry name" value="DinB"/>
    <property type="match status" value="1"/>
</dbReference>
<gene>
    <name evidence="3" type="ORF">DU506_15730</name>
</gene>
<protein>
    <recommendedName>
        <fullName evidence="5">DinB family protein</fullName>
    </recommendedName>
</protein>
<dbReference type="SUPFAM" id="SSF109854">
    <property type="entry name" value="DinB/YfiT-like putative metalloenzymes"/>
    <property type="match status" value="1"/>
</dbReference>
<keyword evidence="4" id="KW-1185">Reference proteome</keyword>
<dbReference type="Gene3D" id="1.20.120.450">
    <property type="entry name" value="dinb family like domain"/>
    <property type="match status" value="1"/>
</dbReference>
<dbReference type="PANTHER" id="PTHR39473:SF1">
    <property type="entry name" value="DINB-LIKE DOMAIN-CONTAINING PROTEIN"/>
    <property type="match status" value="1"/>
</dbReference>
<dbReference type="Proteomes" id="UP000253204">
    <property type="component" value="Unassembled WGS sequence"/>
</dbReference>
<dbReference type="PANTHER" id="PTHR39473">
    <property type="match status" value="1"/>
</dbReference>
<name>A0A368TTD0_9GAMM</name>
<comment type="similarity">
    <text evidence="1">Belongs to the DinB family.</text>
</comment>
<evidence type="ECO:0008006" key="5">
    <source>
        <dbReference type="Google" id="ProtNLM"/>
    </source>
</evidence>
<proteinExistence type="inferred from homology"/>
<comment type="caution">
    <text evidence="3">The sequence shown here is derived from an EMBL/GenBank/DDBJ whole genome shotgun (WGS) entry which is preliminary data.</text>
</comment>
<dbReference type="AlphaFoldDB" id="A0A368TTD0"/>
<dbReference type="InterPro" id="IPR034660">
    <property type="entry name" value="DinB/YfiT-like"/>
</dbReference>
<sequence>MAINDKALALEALIEESLHPLAQLRQFLNSLSSHHYQEVLGERKMHTLGKHVRHIIDHYDALLDKDISSFPASLNYENRKRDVALEQSPPLAVEHLRWIECGLQALKQGSASSHLSLTYPDDPTTLTLDSSLERELAFLTSHTIHHMALIGLLAESLGLRVPETFGVHPCTLRHWQRESLETSARSA</sequence>
<reference evidence="3 4" key="1">
    <citation type="submission" date="2018-07" db="EMBL/GenBank/DDBJ databases">
        <title>Halomonas rutogse sp. nov., isolated from Lake TangqianCo on Tibetan Plateau.</title>
        <authorList>
            <person name="Lu H."/>
            <person name="Xing P."/>
            <person name="Wu Q."/>
        </authorList>
    </citation>
    <scope>NUCLEOTIDE SEQUENCE [LARGE SCALE GENOMIC DNA]</scope>
    <source>
        <strain evidence="3 4">TQ8S</strain>
    </source>
</reference>
<dbReference type="InterPro" id="IPR007837">
    <property type="entry name" value="DinB"/>
</dbReference>
<accession>A0A368TTD0</accession>
<keyword evidence="2" id="KW-0479">Metal-binding</keyword>
<dbReference type="EMBL" id="QPIJ01000044">
    <property type="protein sequence ID" value="RCV87944.1"/>
    <property type="molecule type" value="Genomic_DNA"/>
</dbReference>
<organism evidence="3 4">
    <name type="scientific">Vreelandella rituensis</name>
    <dbReference type="NCBI Taxonomy" id="2282306"/>
    <lineage>
        <taxon>Bacteria</taxon>
        <taxon>Pseudomonadati</taxon>
        <taxon>Pseudomonadota</taxon>
        <taxon>Gammaproteobacteria</taxon>
        <taxon>Oceanospirillales</taxon>
        <taxon>Halomonadaceae</taxon>
        <taxon>Vreelandella</taxon>
    </lineage>
</organism>
<evidence type="ECO:0000313" key="4">
    <source>
        <dbReference type="Proteomes" id="UP000253204"/>
    </source>
</evidence>
<evidence type="ECO:0000256" key="2">
    <source>
        <dbReference type="ARBA" id="ARBA00022723"/>
    </source>
</evidence>
<dbReference type="OrthoDB" id="1162179at2"/>